<dbReference type="InterPro" id="IPR029055">
    <property type="entry name" value="Ntn_hydrolases_N"/>
</dbReference>
<comment type="caution">
    <text evidence="10">The sequence shown here is derived from an EMBL/GenBank/DDBJ whole genome shotgun (WGS) entry which is preliminary data.</text>
</comment>
<evidence type="ECO:0000256" key="7">
    <source>
        <dbReference type="ARBA" id="ARBA00022962"/>
    </source>
</evidence>
<sequence>MGAIFGILHLTGEQVELLHLQKLETKLRHYGRDKQASELDHNLGLGGCLNIAISQSPEEEPLYSDETFVVTGDVQIYNRPELIARLHAHSQASNLSLLLAAFKKWGNECPKYINGDFVFAIWDKQNRQLLICRDHLGVRPLFYFYNGSSFAFATDQRALLALPFVGRQFDEVTLYARLSGTYHLAPEATYFAQLKRLPAAHLLKANAHGIDIQKYWTPGRHKIILAEEADYSRAMYDIVADAVKIRVSKRAKLGTELSGGLDSSVVTILARRELLKEDKQIVLFSWSPPYEMVDKQPNDERQLVELVCHQEGLQVQYFDPRQPFARNFGELRLTYAALDEFNQEYQYLTAQGVKLILSGQGGDEAASYRYSMYGMFVNGYWRHFWQEARYLANGSPRRLARIIFDNAVLQLFAPLNYLGKYNIFRRLRRPGKNDCILLNKNFAKRLKPRCQEDILYYRVNPVKDIASGDIQVRTELNALLGAHYNVQHLYPLLDHRVVDFAMSIPRTLFLKQGINRYIYRQAFAHILPTEVCNFLSKNDIARSNYYYKKRYNEVNNLILTVNRLQRDLFAEYIDWDHFDKALPMLKENLHIQNLTARLTGPLYEIQQILAEADK</sequence>
<keyword evidence="10" id="KW-0436">Ligase</keyword>
<name>A0A9D2WR75_9FIRM</name>
<dbReference type="CDD" id="cd00712">
    <property type="entry name" value="AsnB"/>
    <property type="match status" value="1"/>
</dbReference>
<dbReference type="PIRSF" id="PIRSF001589">
    <property type="entry name" value="Asn_synthetase_glu-h"/>
    <property type="match status" value="1"/>
</dbReference>
<dbReference type="InterPro" id="IPR017932">
    <property type="entry name" value="GATase_2_dom"/>
</dbReference>
<dbReference type="Gene3D" id="3.60.20.10">
    <property type="entry name" value="Glutamine Phosphoribosylpyrophosphate, subunit 1, domain 1"/>
    <property type="match status" value="1"/>
</dbReference>
<dbReference type="InterPro" id="IPR051786">
    <property type="entry name" value="ASN_synthetase/amidase"/>
</dbReference>
<keyword evidence="11" id="KW-1185">Reference proteome</keyword>
<dbReference type="GO" id="GO:0006529">
    <property type="term" value="P:asparagine biosynthetic process"/>
    <property type="evidence" value="ECO:0007669"/>
    <property type="project" value="UniProtKB-KW"/>
</dbReference>
<dbReference type="InterPro" id="IPR014729">
    <property type="entry name" value="Rossmann-like_a/b/a_fold"/>
</dbReference>
<feature type="domain" description="Glutamine amidotransferase type-2" evidence="9">
    <location>
        <begin position="2"/>
        <end position="208"/>
    </location>
</feature>
<reference evidence="10" key="1">
    <citation type="submission" date="2016-02" db="EMBL/GenBank/DDBJ databases">
        <title>Draft Genome Sequence of Sporotomaculum syntrophicum Strain FB, a Syntrophic Benzoate Degrader.</title>
        <authorList>
            <person name="Nobu M.K."/>
            <person name="Narihiro T."/>
            <person name="Qiu Y.-L."/>
            <person name="Ohashi A."/>
            <person name="Liu W.-T."/>
            <person name="Yuji S."/>
        </authorList>
    </citation>
    <scope>NUCLEOTIDE SEQUENCE</scope>
    <source>
        <strain evidence="10">FB</strain>
    </source>
</reference>
<evidence type="ECO:0000259" key="9">
    <source>
        <dbReference type="PROSITE" id="PS51278"/>
    </source>
</evidence>
<dbReference type="Pfam" id="PF13537">
    <property type="entry name" value="GATase_7"/>
    <property type="match status" value="1"/>
</dbReference>
<dbReference type="PROSITE" id="PS51278">
    <property type="entry name" value="GATASE_TYPE_2"/>
    <property type="match status" value="1"/>
</dbReference>
<dbReference type="GO" id="GO:0004066">
    <property type="term" value="F:asparagine synthase (glutamine-hydrolyzing) activity"/>
    <property type="evidence" value="ECO:0007669"/>
    <property type="project" value="UniProtKB-EC"/>
</dbReference>
<accession>A0A9D2WR75</accession>
<dbReference type="GO" id="GO:0005524">
    <property type="term" value="F:ATP binding"/>
    <property type="evidence" value="ECO:0007669"/>
    <property type="project" value="UniProtKB-KW"/>
</dbReference>
<dbReference type="Pfam" id="PF00733">
    <property type="entry name" value="Asn_synthase"/>
    <property type="match status" value="1"/>
</dbReference>
<evidence type="ECO:0000256" key="1">
    <source>
        <dbReference type="ARBA" id="ARBA00005187"/>
    </source>
</evidence>
<evidence type="ECO:0000256" key="3">
    <source>
        <dbReference type="ARBA" id="ARBA00012737"/>
    </source>
</evidence>
<comment type="similarity">
    <text evidence="2">Belongs to the asparagine synthetase family.</text>
</comment>
<dbReference type="Gene3D" id="3.40.50.620">
    <property type="entry name" value="HUPs"/>
    <property type="match status" value="1"/>
</dbReference>
<dbReference type="InterPro" id="IPR033738">
    <property type="entry name" value="AsnB_N"/>
</dbReference>
<dbReference type="AlphaFoldDB" id="A0A9D2WR75"/>
<keyword evidence="6" id="KW-0028">Amino-acid biosynthesis</keyword>
<evidence type="ECO:0000256" key="4">
    <source>
        <dbReference type="ARBA" id="ARBA00022741"/>
    </source>
</evidence>
<dbReference type="OrthoDB" id="9763290at2"/>
<keyword evidence="7" id="KW-0315">Glutamine amidotransferase</keyword>
<evidence type="ECO:0000256" key="8">
    <source>
        <dbReference type="ARBA" id="ARBA00048741"/>
    </source>
</evidence>
<proteinExistence type="inferred from homology"/>
<dbReference type="EMBL" id="LSRS01000002">
    <property type="protein sequence ID" value="KAF1086085.1"/>
    <property type="molecule type" value="Genomic_DNA"/>
</dbReference>
<dbReference type="Proteomes" id="UP000798488">
    <property type="component" value="Unassembled WGS sequence"/>
</dbReference>
<protein>
    <recommendedName>
        <fullName evidence="3">asparagine synthase (glutamine-hydrolyzing)</fullName>
        <ecNumber evidence="3">6.3.5.4</ecNumber>
    </recommendedName>
</protein>
<dbReference type="InterPro" id="IPR006426">
    <property type="entry name" value="Asn_synth_AEB"/>
</dbReference>
<evidence type="ECO:0000256" key="6">
    <source>
        <dbReference type="ARBA" id="ARBA00022888"/>
    </source>
</evidence>
<dbReference type="RefSeq" id="WP_161821219.1">
    <property type="nucleotide sequence ID" value="NZ_LSRS01000002.1"/>
</dbReference>
<dbReference type="InterPro" id="IPR001962">
    <property type="entry name" value="Asn_synthase"/>
</dbReference>
<comment type="pathway">
    <text evidence="1">Amino-acid biosynthesis; L-asparagine biosynthesis; L-asparagine from L-aspartate (L-Gln route): step 1/1.</text>
</comment>
<keyword evidence="4" id="KW-0547">Nucleotide-binding</keyword>
<dbReference type="PANTHER" id="PTHR43284">
    <property type="entry name" value="ASPARAGINE SYNTHETASE (GLUTAMINE-HYDROLYZING)"/>
    <property type="match status" value="1"/>
</dbReference>
<gene>
    <name evidence="10" type="primary">asnO_1</name>
    <name evidence="10" type="ORF">SPSYN_00823</name>
</gene>
<dbReference type="SUPFAM" id="SSF56235">
    <property type="entry name" value="N-terminal nucleophile aminohydrolases (Ntn hydrolases)"/>
    <property type="match status" value="1"/>
</dbReference>
<keyword evidence="6" id="KW-0061">Asparagine biosynthesis</keyword>
<comment type="catalytic activity">
    <reaction evidence="8">
        <text>L-aspartate + L-glutamine + ATP + H2O = L-asparagine + L-glutamate + AMP + diphosphate + H(+)</text>
        <dbReference type="Rhea" id="RHEA:12228"/>
        <dbReference type="ChEBI" id="CHEBI:15377"/>
        <dbReference type="ChEBI" id="CHEBI:15378"/>
        <dbReference type="ChEBI" id="CHEBI:29985"/>
        <dbReference type="ChEBI" id="CHEBI:29991"/>
        <dbReference type="ChEBI" id="CHEBI:30616"/>
        <dbReference type="ChEBI" id="CHEBI:33019"/>
        <dbReference type="ChEBI" id="CHEBI:58048"/>
        <dbReference type="ChEBI" id="CHEBI:58359"/>
        <dbReference type="ChEBI" id="CHEBI:456215"/>
        <dbReference type="EC" id="6.3.5.4"/>
    </reaction>
</comment>
<evidence type="ECO:0000256" key="5">
    <source>
        <dbReference type="ARBA" id="ARBA00022840"/>
    </source>
</evidence>
<evidence type="ECO:0000313" key="10">
    <source>
        <dbReference type="EMBL" id="KAF1086085.1"/>
    </source>
</evidence>
<dbReference type="EC" id="6.3.5.4" evidence="3"/>
<dbReference type="PANTHER" id="PTHR43284:SF1">
    <property type="entry name" value="ASPARAGINE SYNTHETASE"/>
    <property type="match status" value="1"/>
</dbReference>
<dbReference type="SUPFAM" id="SSF52402">
    <property type="entry name" value="Adenine nucleotide alpha hydrolases-like"/>
    <property type="match status" value="1"/>
</dbReference>
<organism evidence="10 11">
    <name type="scientific">Sporotomaculum syntrophicum</name>
    <dbReference type="NCBI Taxonomy" id="182264"/>
    <lineage>
        <taxon>Bacteria</taxon>
        <taxon>Bacillati</taxon>
        <taxon>Bacillota</taxon>
        <taxon>Clostridia</taxon>
        <taxon>Eubacteriales</taxon>
        <taxon>Desulfallaceae</taxon>
        <taxon>Sporotomaculum</taxon>
    </lineage>
</organism>
<keyword evidence="5" id="KW-0067">ATP-binding</keyword>
<dbReference type="GO" id="GO:0005829">
    <property type="term" value="C:cytosol"/>
    <property type="evidence" value="ECO:0007669"/>
    <property type="project" value="TreeGrafter"/>
</dbReference>
<evidence type="ECO:0000256" key="2">
    <source>
        <dbReference type="ARBA" id="ARBA00005752"/>
    </source>
</evidence>
<evidence type="ECO:0000313" key="11">
    <source>
        <dbReference type="Proteomes" id="UP000798488"/>
    </source>
</evidence>